<protein>
    <recommendedName>
        <fullName evidence="4">CRT10-domain-containing protein</fullName>
    </recommendedName>
</protein>
<dbReference type="AlphaFoldDB" id="A0AA40K545"/>
<evidence type="ECO:0008006" key="4">
    <source>
        <dbReference type="Google" id="ProtNLM"/>
    </source>
</evidence>
<feature type="compositionally biased region" description="Basic and acidic residues" evidence="1">
    <location>
        <begin position="383"/>
        <end position="394"/>
    </location>
</feature>
<name>A0AA40K545_9PEZI</name>
<reference evidence="2" key="1">
    <citation type="submission" date="2023-06" db="EMBL/GenBank/DDBJ databases">
        <title>Genome-scale phylogeny and comparative genomics of the fungal order Sordariales.</title>
        <authorList>
            <consortium name="Lawrence Berkeley National Laboratory"/>
            <person name="Hensen N."/>
            <person name="Bonometti L."/>
            <person name="Westerberg I."/>
            <person name="Brannstrom I.O."/>
            <person name="Guillou S."/>
            <person name="Cros-Aarteil S."/>
            <person name="Calhoun S."/>
            <person name="Haridas S."/>
            <person name="Kuo A."/>
            <person name="Mondo S."/>
            <person name="Pangilinan J."/>
            <person name="Riley R."/>
            <person name="LaButti K."/>
            <person name="Andreopoulos B."/>
            <person name="Lipzen A."/>
            <person name="Chen C."/>
            <person name="Yanf M."/>
            <person name="Daum C."/>
            <person name="Ng V."/>
            <person name="Clum A."/>
            <person name="Steindorff A."/>
            <person name="Ohm R."/>
            <person name="Martin F."/>
            <person name="Silar P."/>
            <person name="Natvig D."/>
            <person name="Lalanne C."/>
            <person name="Gautier V."/>
            <person name="Ament-velasquez S.L."/>
            <person name="Kruys A."/>
            <person name="Hutchinson M.I."/>
            <person name="Powell A.J."/>
            <person name="Barry K."/>
            <person name="Miller A.N."/>
            <person name="Grigoriev I.V."/>
            <person name="Debuchy R."/>
            <person name="Gladieux P."/>
            <person name="Thoren M.H."/>
            <person name="Johannesson H."/>
        </authorList>
    </citation>
    <scope>NUCLEOTIDE SEQUENCE</scope>
    <source>
        <strain evidence="2">SMH3187-1</strain>
    </source>
</reference>
<evidence type="ECO:0000256" key="1">
    <source>
        <dbReference type="SAM" id="MobiDB-lite"/>
    </source>
</evidence>
<dbReference type="EMBL" id="JAUKUD010000004">
    <property type="protein sequence ID" value="KAK0746294.1"/>
    <property type="molecule type" value="Genomic_DNA"/>
</dbReference>
<sequence>MNDTSAPPATSEHPNPQQGHPGPQPGFPRLQRVRCNLTALSQKYNLYFAAYADKIYVYQPRMSPQMLPGPSVILTPRKTRVAKMIGGAIDKTFPHQMNSILVGQLGDLEIVCFAFDDGDVGAYYTHTIAQCITANNGHGQAVGGAASRNAVPKQFFHDSVGLSAWGLAVHQQSRLVAVSSNRAEVTVFAFATTDNPYQGVQAEPDTSPLLLDGTTAWELEKHFQSRTRTWRIVLPTGPRARNMPSIAFADDETGYAEKVVAYDVGGHTWIMDIWTLGALPIQLPPLKPHSGWNQLHPRPVGWGILVLPDSSFMQVETAAEALGVPEPEAIRVNLLHDTSTSALNPWLDTTCALYYIRDLAPNADALLQRYQNSPARYPKVHAEAKNIPGDDHSTSSHVSGDWDDDSDQSLGEGEEESAEGSHQNVDFSVEQQRWKRLGSSHPHLGLRVGNSDFRDLSEVVQLCRAIVPRSGMTTPLTGTATQVISLTSNSEARNYHTTPIEFADATFSPYAAQNLTLFRALSTDIELQPFDRRSAGIVCRNVLTHHSHQGRRTQPWDLRVAYSERISMLVHVPELNLVVAGALNGRVALLTLTKAAAVRAQGVRIRRGFRVDWVLPRRSEEEKRIRPWCTLHGIAVSPVPDPKARGLDLHGRRGRAPHSQFRLLLHYVDHTILMYNISRGAGSDDLMIF</sequence>
<dbReference type="Proteomes" id="UP001172155">
    <property type="component" value="Unassembled WGS sequence"/>
</dbReference>
<evidence type="ECO:0000313" key="3">
    <source>
        <dbReference type="Proteomes" id="UP001172155"/>
    </source>
</evidence>
<keyword evidence="3" id="KW-1185">Reference proteome</keyword>
<comment type="caution">
    <text evidence="2">The sequence shown here is derived from an EMBL/GenBank/DDBJ whole genome shotgun (WGS) entry which is preliminary data.</text>
</comment>
<proteinExistence type="predicted"/>
<organism evidence="2 3">
    <name type="scientific">Schizothecium vesticola</name>
    <dbReference type="NCBI Taxonomy" id="314040"/>
    <lineage>
        <taxon>Eukaryota</taxon>
        <taxon>Fungi</taxon>
        <taxon>Dikarya</taxon>
        <taxon>Ascomycota</taxon>
        <taxon>Pezizomycotina</taxon>
        <taxon>Sordariomycetes</taxon>
        <taxon>Sordariomycetidae</taxon>
        <taxon>Sordariales</taxon>
        <taxon>Schizotheciaceae</taxon>
        <taxon>Schizothecium</taxon>
    </lineage>
</organism>
<accession>A0AA40K545</accession>
<dbReference type="Pfam" id="PF08728">
    <property type="entry name" value="CRT10"/>
    <property type="match status" value="1"/>
</dbReference>
<feature type="region of interest" description="Disordered" evidence="1">
    <location>
        <begin position="383"/>
        <end position="425"/>
    </location>
</feature>
<feature type="compositionally biased region" description="Acidic residues" evidence="1">
    <location>
        <begin position="401"/>
        <end position="418"/>
    </location>
</feature>
<gene>
    <name evidence="2" type="ORF">B0T18DRAFT_326409</name>
</gene>
<evidence type="ECO:0000313" key="2">
    <source>
        <dbReference type="EMBL" id="KAK0746294.1"/>
    </source>
</evidence>
<dbReference type="InterPro" id="IPR014839">
    <property type="entry name" value="Crt10"/>
</dbReference>
<feature type="region of interest" description="Disordered" evidence="1">
    <location>
        <begin position="1"/>
        <end position="28"/>
    </location>
</feature>